<keyword evidence="5 8" id="KW-0804">Transcription</keyword>
<dbReference type="PANTHER" id="PTHR31384">
    <property type="entry name" value="AUXIN RESPONSE FACTOR 4-RELATED"/>
    <property type="match status" value="1"/>
</dbReference>
<sequence>MVTPMSSSEKCLNSRLWNACAGALFRLPDVNSTVVYFPQGHAEHAVSAVDFGPLLPRIPPLVLCRVDSVKPSADPETDELYVRMRLIPVEPSSFYAFDDGGESPASDSGERLQPFVKVLTQSDANNGGGFSVRRNCAESIFPPLDYKADPPVQTLSATDIHGTVWNFRHIYRGTPRRHLLTTGWSNFVNQKKLVAGDAVVFLRDENGHLCIGIQRARRDSAAAWIYDKKAASENGKVDPDAVFESAASAADGRPFEVVYYPRAGTPEFCVKSSTVKASMRTNWCAGMRFKMPLENEDSSQITWFSGTISNVHYSDPKWPYSPWKLLQVTWDEEPDSCEDLRRVSPWMIEVVSSMSFLPVSPSSSPLKKLRVLHSTGFLPIDGPPSFSVDPPPVFRSNAAAACCLIRPSEEVTATPGIQGTRQLTTDELMRTEVLDNKSSCVTDENNEDGSPEGKKEEPILTQEQMSAPPADREPPGTGPLSF</sequence>
<protein>
    <recommendedName>
        <fullName evidence="8">Auxin response factor</fullName>
    </recommendedName>
</protein>
<dbReference type="CDD" id="cd10017">
    <property type="entry name" value="B3_DNA"/>
    <property type="match status" value="1"/>
</dbReference>
<comment type="caution">
    <text evidence="11">The sequence shown here is derived from an EMBL/GenBank/DDBJ whole genome shotgun (WGS) entry which is preliminary data.</text>
</comment>
<dbReference type="GO" id="GO:0003677">
    <property type="term" value="F:DNA binding"/>
    <property type="evidence" value="ECO:0007669"/>
    <property type="project" value="UniProtKB-KW"/>
</dbReference>
<evidence type="ECO:0000259" key="10">
    <source>
        <dbReference type="PROSITE" id="PS50863"/>
    </source>
</evidence>
<dbReference type="Proteomes" id="UP000015453">
    <property type="component" value="Unassembled WGS sequence"/>
</dbReference>
<dbReference type="InterPro" id="IPR015300">
    <property type="entry name" value="DNA-bd_pseudobarrel_sf"/>
</dbReference>
<evidence type="ECO:0000256" key="8">
    <source>
        <dbReference type="RuleBase" id="RU004561"/>
    </source>
</evidence>
<evidence type="ECO:0000256" key="3">
    <source>
        <dbReference type="ARBA" id="ARBA00023015"/>
    </source>
</evidence>
<dbReference type="GO" id="GO:0009734">
    <property type="term" value="P:auxin-activated signaling pathway"/>
    <property type="evidence" value="ECO:0007669"/>
    <property type="project" value="UniProtKB-KW"/>
</dbReference>
<keyword evidence="6 8" id="KW-0539">Nucleus</keyword>
<dbReference type="AlphaFoldDB" id="S8DP31"/>
<evidence type="ECO:0000256" key="4">
    <source>
        <dbReference type="ARBA" id="ARBA00023125"/>
    </source>
</evidence>
<dbReference type="Pfam" id="PF02362">
    <property type="entry name" value="B3"/>
    <property type="match status" value="1"/>
</dbReference>
<evidence type="ECO:0000256" key="1">
    <source>
        <dbReference type="ARBA" id="ARBA00004123"/>
    </source>
</evidence>
<reference evidence="11 12" key="1">
    <citation type="journal article" date="2013" name="BMC Genomics">
        <title>The miniature genome of a carnivorous plant Genlisea aurea contains a low number of genes and short non-coding sequences.</title>
        <authorList>
            <person name="Leushkin E.V."/>
            <person name="Sutormin R.A."/>
            <person name="Nabieva E.R."/>
            <person name="Penin A.A."/>
            <person name="Kondrashov A.S."/>
            <person name="Logacheva M.D."/>
        </authorList>
    </citation>
    <scope>NUCLEOTIDE SEQUENCE [LARGE SCALE GENOMIC DNA]</scope>
</reference>
<keyword evidence="3 8" id="KW-0805">Transcription regulation</keyword>
<dbReference type="InterPro" id="IPR044835">
    <property type="entry name" value="ARF_plant"/>
</dbReference>
<dbReference type="GO" id="GO:0005634">
    <property type="term" value="C:nucleus"/>
    <property type="evidence" value="ECO:0007669"/>
    <property type="project" value="UniProtKB-SubCell"/>
</dbReference>
<evidence type="ECO:0000256" key="9">
    <source>
        <dbReference type="SAM" id="MobiDB-lite"/>
    </source>
</evidence>
<dbReference type="Gene3D" id="2.40.330.10">
    <property type="entry name" value="DNA-binding pseudobarrel domain"/>
    <property type="match status" value="1"/>
</dbReference>
<gene>
    <name evidence="11" type="ORF">M569_13339</name>
</gene>
<feature type="region of interest" description="Disordered" evidence="9">
    <location>
        <begin position="434"/>
        <end position="482"/>
    </location>
</feature>
<keyword evidence="4 8" id="KW-0238">DNA-binding</keyword>
<evidence type="ECO:0000313" key="11">
    <source>
        <dbReference type="EMBL" id="EPS61457.1"/>
    </source>
</evidence>
<comment type="function">
    <text evidence="8">Auxin response factors (ARFs) are transcriptional factors that bind specifically to the DNA sequence 5'-TGTCTC-3' found in the auxin-responsive promoter elements (AuxREs).</text>
</comment>
<dbReference type="PANTHER" id="PTHR31384:SF94">
    <property type="entry name" value="AUXIN RESPONSE FACTOR 17"/>
    <property type="match status" value="1"/>
</dbReference>
<comment type="subcellular location">
    <subcellularLocation>
        <location evidence="1 8">Nucleus</location>
    </subcellularLocation>
</comment>
<evidence type="ECO:0000313" key="12">
    <source>
        <dbReference type="Proteomes" id="UP000015453"/>
    </source>
</evidence>
<dbReference type="Gene3D" id="2.30.30.1040">
    <property type="match status" value="1"/>
</dbReference>
<dbReference type="EMBL" id="AUSU01006831">
    <property type="protein sequence ID" value="EPS61457.1"/>
    <property type="molecule type" value="Genomic_DNA"/>
</dbReference>
<evidence type="ECO:0000256" key="5">
    <source>
        <dbReference type="ARBA" id="ARBA00023163"/>
    </source>
</evidence>
<accession>S8DP31</accession>
<dbReference type="FunFam" id="2.40.330.10:FF:000001">
    <property type="entry name" value="Auxin response factor"/>
    <property type="match status" value="1"/>
</dbReference>
<evidence type="ECO:0000256" key="2">
    <source>
        <dbReference type="ARBA" id="ARBA00007853"/>
    </source>
</evidence>
<dbReference type="InterPro" id="IPR003340">
    <property type="entry name" value="B3_DNA-bd"/>
</dbReference>
<keyword evidence="7 8" id="KW-0927">Auxin signaling pathway</keyword>
<organism evidence="11 12">
    <name type="scientific">Genlisea aurea</name>
    <dbReference type="NCBI Taxonomy" id="192259"/>
    <lineage>
        <taxon>Eukaryota</taxon>
        <taxon>Viridiplantae</taxon>
        <taxon>Streptophyta</taxon>
        <taxon>Embryophyta</taxon>
        <taxon>Tracheophyta</taxon>
        <taxon>Spermatophyta</taxon>
        <taxon>Magnoliopsida</taxon>
        <taxon>eudicotyledons</taxon>
        <taxon>Gunneridae</taxon>
        <taxon>Pentapetalae</taxon>
        <taxon>asterids</taxon>
        <taxon>lamiids</taxon>
        <taxon>Lamiales</taxon>
        <taxon>Lentibulariaceae</taxon>
        <taxon>Genlisea</taxon>
    </lineage>
</organism>
<evidence type="ECO:0000256" key="7">
    <source>
        <dbReference type="ARBA" id="ARBA00023294"/>
    </source>
</evidence>
<dbReference type="SMART" id="SM01019">
    <property type="entry name" value="B3"/>
    <property type="match status" value="1"/>
</dbReference>
<dbReference type="GO" id="GO:0006355">
    <property type="term" value="P:regulation of DNA-templated transcription"/>
    <property type="evidence" value="ECO:0007669"/>
    <property type="project" value="InterPro"/>
</dbReference>
<dbReference type="InterPro" id="IPR010525">
    <property type="entry name" value="ARF_dom"/>
</dbReference>
<comment type="similarity">
    <text evidence="2 8">Belongs to the ARF family.</text>
</comment>
<proteinExistence type="inferred from homology"/>
<dbReference type="PROSITE" id="PS50863">
    <property type="entry name" value="B3"/>
    <property type="match status" value="1"/>
</dbReference>
<comment type="subunit">
    <text evidence="8">Homodimers and heterodimers.</text>
</comment>
<name>S8DP31_9LAMI</name>
<dbReference type="SUPFAM" id="SSF101936">
    <property type="entry name" value="DNA-binding pseudobarrel domain"/>
    <property type="match status" value="1"/>
</dbReference>
<dbReference type="OrthoDB" id="1906869at2759"/>
<dbReference type="Pfam" id="PF06507">
    <property type="entry name" value="ARF_AD"/>
    <property type="match status" value="1"/>
</dbReference>
<feature type="domain" description="TF-B3" evidence="10">
    <location>
        <begin position="115"/>
        <end position="217"/>
    </location>
</feature>
<evidence type="ECO:0000256" key="6">
    <source>
        <dbReference type="ARBA" id="ARBA00023242"/>
    </source>
</evidence>
<keyword evidence="12" id="KW-1185">Reference proteome</keyword>